<proteinExistence type="predicted"/>
<accession>A0ACC0YZU1</accession>
<evidence type="ECO:0000313" key="2">
    <source>
        <dbReference type="Proteomes" id="UP001163603"/>
    </source>
</evidence>
<dbReference type="EMBL" id="CM047738">
    <property type="protein sequence ID" value="KAJ0044445.1"/>
    <property type="molecule type" value="Genomic_DNA"/>
</dbReference>
<reference evidence="2" key="1">
    <citation type="journal article" date="2023" name="G3 (Bethesda)">
        <title>Genome assembly and association tests identify interacting loci associated with vigor, precocity, and sex in interspecific pistachio rootstocks.</title>
        <authorList>
            <person name="Palmer W."/>
            <person name="Jacygrad E."/>
            <person name="Sagayaradj S."/>
            <person name="Cavanaugh K."/>
            <person name="Han R."/>
            <person name="Bertier L."/>
            <person name="Beede B."/>
            <person name="Kafkas S."/>
            <person name="Golino D."/>
            <person name="Preece J."/>
            <person name="Michelmore R."/>
        </authorList>
    </citation>
    <scope>NUCLEOTIDE SEQUENCE [LARGE SCALE GENOMIC DNA]</scope>
</reference>
<comment type="caution">
    <text evidence="1">The sequence shown here is derived from an EMBL/GenBank/DDBJ whole genome shotgun (WGS) entry which is preliminary data.</text>
</comment>
<keyword evidence="2" id="KW-1185">Reference proteome</keyword>
<sequence>MKSFLFFHIFSSFIVLSGIKLSLAADTISPAQFIHDSEKLVSSAKRFELGFFSPGSSKNRYLGIWYRKSPEMVVWVANRNRPIIDPHGALTISNNGNLVLLDQRKGIVWSSSIYRKVKNPVAELLDSGNFILRDNLSTSSDSYLWQSFDHPSDTLLPGMKLGWDVNAGLELYLTSWRSGDDPSSGDFTFRLDIHVLPQMAIYRGSTKLARTGPWNGVYFGGTSANPNLPFVPILVHNQDKIYYRYECFNNPIIMLLKINQSGMMQRLIWKERSAGWDIVYSAPEDLCENYGRCGANGVCSIDKIPICECLKGFIPKSEQNQSSAITCVPSSSLDCTSGDRFTKLADIKLPDLLEVSLNESMNLQECENKCLKNCSCTAYANFNVTRGSGCLMWFGDLIDIRKLLETKGRQDVYIRVPASEVVLINRNETNNGFSTDPAQRPNKGNRKKLWIMVTIVTSLTMVTLGSIILYARRKLLRKGNTF</sequence>
<organism evidence="1 2">
    <name type="scientific">Pistacia integerrima</name>
    <dbReference type="NCBI Taxonomy" id="434235"/>
    <lineage>
        <taxon>Eukaryota</taxon>
        <taxon>Viridiplantae</taxon>
        <taxon>Streptophyta</taxon>
        <taxon>Embryophyta</taxon>
        <taxon>Tracheophyta</taxon>
        <taxon>Spermatophyta</taxon>
        <taxon>Magnoliopsida</taxon>
        <taxon>eudicotyledons</taxon>
        <taxon>Gunneridae</taxon>
        <taxon>Pentapetalae</taxon>
        <taxon>rosids</taxon>
        <taxon>malvids</taxon>
        <taxon>Sapindales</taxon>
        <taxon>Anacardiaceae</taxon>
        <taxon>Pistacia</taxon>
    </lineage>
</organism>
<dbReference type="Proteomes" id="UP001163603">
    <property type="component" value="Chromosome 3"/>
</dbReference>
<gene>
    <name evidence="1" type="ORF">Pint_04388</name>
</gene>
<protein>
    <submittedName>
        <fullName evidence="1">Uncharacterized protein</fullName>
    </submittedName>
</protein>
<evidence type="ECO:0000313" key="1">
    <source>
        <dbReference type="EMBL" id="KAJ0044445.1"/>
    </source>
</evidence>
<name>A0ACC0YZU1_9ROSI</name>